<dbReference type="Proteomes" id="UP000585474">
    <property type="component" value="Unassembled WGS sequence"/>
</dbReference>
<organism evidence="2 3">
    <name type="scientific">Actinidia rufa</name>
    <dbReference type="NCBI Taxonomy" id="165716"/>
    <lineage>
        <taxon>Eukaryota</taxon>
        <taxon>Viridiplantae</taxon>
        <taxon>Streptophyta</taxon>
        <taxon>Embryophyta</taxon>
        <taxon>Tracheophyta</taxon>
        <taxon>Spermatophyta</taxon>
        <taxon>Magnoliopsida</taxon>
        <taxon>eudicotyledons</taxon>
        <taxon>Gunneridae</taxon>
        <taxon>Pentapetalae</taxon>
        <taxon>asterids</taxon>
        <taxon>Ericales</taxon>
        <taxon>Actinidiaceae</taxon>
        <taxon>Actinidia</taxon>
    </lineage>
</organism>
<evidence type="ECO:0000313" key="2">
    <source>
        <dbReference type="EMBL" id="GFZ05389.1"/>
    </source>
</evidence>
<gene>
    <name evidence="2" type="ORF">Acr_17g0009610</name>
</gene>
<reference evidence="2 3" key="1">
    <citation type="submission" date="2019-07" db="EMBL/GenBank/DDBJ databases">
        <title>De Novo Assembly of kiwifruit Actinidia rufa.</title>
        <authorList>
            <person name="Sugita-Konishi S."/>
            <person name="Sato K."/>
            <person name="Mori E."/>
            <person name="Abe Y."/>
            <person name="Kisaki G."/>
            <person name="Hamano K."/>
            <person name="Suezawa K."/>
            <person name="Otani M."/>
            <person name="Fukuda T."/>
            <person name="Manabe T."/>
            <person name="Gomi K."/>
            <person name="Tabuchi M."/>
            <person name="Akimitsu K."/>
            <person name="Kataoka I."/>
        </authorList>
    </citation>
    <scope>NUCLEOTIDE SEQUENCE [LARGE SCALE GENOMIC DNA]</scope>
    <source>
        <strain evidence="3">cv. Fuchu</strain>
    </source>
</reference>
<evidence type="ECO:0000256" key="1">
    <source>
        <dbReference type="SAM" id="MobiDB-lite"/>
    </source>
</evidence>
<feature type="region of interest" description="Disordered" evidence="1">
    <location>
        <begin position="207"/>
        <end position="233"/>
    </location>
</feature>
<sequence>MAEHNLGSMIVLSATNYAIWKPRMEDILFCKDLHDPLENKGEKPVATKDEEWRKMNRKTIGLIRQCIGHEVFHHVAQETSAYDLWYLEDPEWYKSAGRCFGIYTEVWPDTSDATSAGLAVFSPVVRTREERWSHDNSQSDILLRRTPVGVGGAPVGVQVTSVRRCRHFGVESYGGAGSEVVRKDNLKTSDYPPVGWRGRLLSPAHLDESKPTWMSPSPVAKPKPDWSSCGVSM</sequence>
<comment type="caution">
    <text evidence="2">The sequence shown here is derived from an EMBL/GenBank/DDBJ whole genome shotgun (WGS) entry which is preliminary data.</text>
</comment>
<keyword evidence="3" id="KW-1185">Reference proteome</keyword>
<evidence type="ECO:0000313" key="3">
    <source>
        <dbReference type="Proteomes" id="UP000585474"/>
    </source>
</evidence>
<proteinExistence type="predicted"/>
<dbReference type="AlphaFoldDB" id="A0A7J0G3P0"/>
<dbReference type="OrthoDB" id="418757at2759"/>
<accession>A0A7J0G3P0</accession>
<dbReference type="EMBL" id="BJWL01000017">
    <property type="protein sequence ID" value="GFZ05389.1"/>
    <property type="molecule type" value="Genomic_DNA"/>
</dbReference>
<protein>
    <submittedName>
        <fullName evidence="2">Uncharacterized protein</fullName>
    </submittedName>
</protein>
<name>A0A7J0G3P0_9ERIC</name>